<evidence type="ECO:0000313" key="1">
    <source>
        <dbReference type="EMBL" id="GFS53880.1"/>
    </source>
</evidence>
<sequence>MIVPEHQNPLKRGFYTAMIQDTGGLGIARFPIAEDGLLLTGDQNLRTSVRVFAVPPERVDQLYGDLTSPSITATVCKVVFSSKSDCPAIFQ</sequence>
<comment type="caution">
    <text evidence="1">The sequence shown here is derived from an EMBL/GenBank/DDBJ whole genome shotgun (WGS) entry which is preliminary data.</text>
</comment>
<dbReference type="EMBL" id="BMAW01092245">
    <property type="protein sequence ID" value="GFS53880.1"/>
    <property type="molecule type" value="Genomic_DNA"/>
</dbReference>
<keyword evidence="2" id="KW-1185">Reference proteome</keyword>
<dbReference type="Proteomes" id="UP000887013">
    <property type="component" value="Unassembled WGS sequence"/>
</dbReference>
<evidence type="ECO:0000313" key="2">
    <source>
        <dbReference type="Proteomes" id="UP000887013"/>
    </source>
</evidence>
<proteinExistence type="predicted"/>
<dbReference type="AlphaFoldDB" id="A0A8X6IPQ1"/>
<reference evidence="1" key="1">
    <citation type="submission" date="2020-08" db="EMBL/GenBank/DDBJ databases">
        <title>Multicomponent nature underlies the extraordinary mechanical properties of spider dragline silk.</title>
        <authorList>
            <person name="Kono N."/>
            <person name="Nakamura H."/>
            <person name="Mori M."/>
            <person name="Yoshida Y."/>
            <person name="Ohtoshi R."/>
            <person name="Malay A.D."/>
            <person name="Moran D.A.P."/>
            <person name="Tomita M."/>
            <person name="Numata K."/>
            <person name="Arakawa K."/>
        </authorList>
    </citation>
    <scope>NUCLEOTIDE SEQUENCE</scope>
</reference>
<organism evidence="1 2">
    <name type="scientific">Nephila pilipes</name>
    <name type="common">Giant wood spider</name>
    <name type="synonym">Nephila maculata</name>
    <dbReference type="NCBI Taxonomy" id="299642"/>
    <lineage>
        <taxon>Eukaryota</taxon>
        <taxon>Metazoa</taxon>
        <taxon>Ecdysozoa</taxon>
        <taxon>Arthropoda</taxon>
        <taxon>Chelicerata</taxon>
        <taxon>Arachnida</taxon>
        <taxon>Araneae</taxon>
        <taxon>Araneomorphae</taxon>
        <taxon>Entelegynae</taxon>
        <taxon>Araneoidea</taxon>
        <taxon>Nephilidae</taxon>
        <taxon>Nephila</taxon>
    </lineage>
</organism>
<accession>A0A8X6IPQ1</accession>
<name>A0A8X6IPQ1_NEPPI</name>
<gene>
    <name evidence="1" type="ORF">NPIL_70251</name>
</gene>
<protein>
    <submittedName>
        <fullName evidence="1">Uncharacterized protein</fullName>
    </submittedName>
</protein>